<dbReference type="Pfam" id="PF13439">
    <property type="entry name" value="Glyco_transf_4"/>
    <property type="match status" value="1"/>
</dbReference>
<name>A0ABP9SQ08_9ACTN</name>
<evidence type="ECO:0000256" key="2">
    <source>
        <dbReference type="ARBA" id="ARBA00022676"/>
    </source>
</evidence>
<gene>
    <name evidence="6" type="ORF">GCM10023322_73970</name>
</gene>
<keyword evidence="3" id="KW-0808">Transferase</keyword>
<comment type="similarity">
    <text evidence="1">Belongs to the glycosyltransferase group 1 family. Glycosyltransferase 4 subfamily.</text>
</comment>
<feature type="domain" description="Glycosyl transferase family 1" evidence="4">
    <location>
        <begin position="243"/>
        <end position="399"/>
    </location>
</feature>
<dbReference type="Gene3D" id="3.40.50.2000">
    <property type="entry name" value="Glycogen Phosphorylase B"/>
    <property type="match status" value="2"/>
</dbReference>
<evidence type="ECO:0000259" key="5">
    <source>
        <dbReference type="Pfam" id="PF13439"/>
    </source>
</evidence>
<dbReference type="InterPro" id="IPR028098">
    <property type="entry name" value="Glyco_trans_4-like_N"/>
</dbReference>
<dbReference type="RefSeq" id="WP_345637806.1">
    <property type="nucleotide sequence ID" value="NZ_BAABJQ010000036.1"/>
</dbReference>
<evidence type="ECO:0000256" key="3">
    <source>
        <dbReference type="ARBA" id="ARBA00022679"/>
    </source>
</evidence>
<evidence type="ECO:0000313" key="7">
    <source>
        <dbReference type="Proteomes" id="UP001501570"/>
    </source>
</evidence>
<dbReference type="PANTHER" id="PTHR12526">
    <property type="entry name" value="GLYCOSYLTRANSFERASE"/>
    <property type="match status" value="1"/>
</dbReference>
<evidence type="ECO:0000259" key="4">
    <source>
        <dbReference type="Pfam" id="PF00534"/>
    </source>
</evidence>
<organism evidence="6 7">
    <name type="scientific">Rugosimonospora acidiphila</name>
    <dbReference type="NCBI Taxonomy" id="556531"/>
    <lineage>
        <taxon>Bacteria</taxon>
        <taxon>Bacillati</taxon>
        <taxon>Actinomycetota</taxon>
        <taxon>Actinomycetes</taxon>
        <taxon>Micromonosporales</taxon>
        <taxon>Micromonosporaceae</taxon>
        <taxon>Rugosimonospora</taxon>
    </lineage>
</organism>
<evidence type="ECO:0000313" key="6">
    <source>
        <dbReference type="EMBL" id="GAA5199115.1"/>
    </source>
</evidence>
<protein>
    <submittedName>
        <fullName evidence="6">Uncharacterized protein</fullName>
    </submittedName>
</protein>
<feature type="domain" description="Glycosyltransferase subfamily 4-like N-terminal" evidence="5">
    <location>
        <begin position="45"/>
        <end position="224"/>
    </location>
</feature>
<accession>A0ABP9SQ08</accession>
<dbReference type="InterPro" id="IPR001296">
    <property type="entry name" value="Glyco_trans_1"/>
</dbReference>
<dbReference type="EMBL" id="BAABJQ010000036">
    <property type="protein sequence ID" value="GAA5199115.1"/>
    <property type="molecule type" value="Genomic_DNA"/>
</dbReference>
<reference evidence="7" key="1">
    <citation type="journal article" date="2019" name="Int. J. Syst. Evol. Microbiol.">
        <title>The Global Catalogue of Microorganisms (GCM) 10K type strain sequencing project: providing services to taxonomists for standard genome sequencing and annotation.</title>
        <authorList>
            <consortium name="The Broad Institute Genomics Platform"/>
            <consortium name="The Broad Institute Genome Sequencing Center for Infectious Disease"/>
            <person name="Wu L."/>
            <person name="Ma J."/>
        </authorList>
    </citation>
    <scope>NUCLEOTIDE SEQUENCE [LARGE SCALE GENOMIC DNA]</scope>
    <source>
        <strain evidence="7">JCM 18304</strain>
    </source>
</reference>
<comment type="caution">
    <text evidence="6">The sequence shown here is derived from an EMBL/GenBank/DDBJ whole genome shotgun (WGS) entry which is preliminary data.</text>
</comment>
<keyword evidence="2" id="KW-0328">Glycosyltransferase</keyword>
<evidence type="ECO:0000256" key="1">
    <source>
        <dbReference type="ARBA" id="ARBA00009481"/>
    </source>
</evidence>
<proteinExistence type="inferred from homology"/>
<dbReference type="Proteomes" id="UP001501570">
    <property type="component" value="Unassembled WGS sequence"/>
</dbReference>
<keyword evidence="7" id="KW-1185">Reference proteome</keyword>
<dbReference type="Pfam" id="PF00534">
    <property type="entry name" value="Glycos_transf_1"/>
    <property type="match status" value="1"/>
</dbReference>
<sequence>MTPADAAGYASDAFTSHGVLTREGPANEGVRALRVLHVDHTGYAGGAERALVRLLTAQREWRAALCAPRVEGDGDLSGGVPADDAFDRLAGHGVELDRDLPGLPGGGTRSSSPAFAARYYAALRACARALRRSPLFVGADVIHTNTAAAAIISALANRGRSVPLVVHLRDVVDTHSLGRAGFTAFTRLGLKHADGVIANARSTLESAEGLIPPNAAAAVIPSPIGIPHRVARPPVAGAPGPVRAIGMVGRLQHARGQHILLYAFAHLFRGTGVRAYFAGAPTLGEAVYADDLRALAVRLGIAEQVTFFGHVEDLAGFLDSIDILVHAAIRPEPLGQSVLQGLACGKPIIATEGGGSSEWIRDGENGLLVAPDSPDALAAALRALAESGDLRARLAAAAARTAGVLADDECAARHAQFFLEIVRASGRTGRPGVAPIAP</sequence>
<dbReference type="SUPFAM" id="SSF53756">
    <property type="entry name" value="UDP-Glycosyltransferase/glycogen phosphorylase"/>
    <property type="match status" value="1"/>
</dbReference>
<dbReference type="PANTHER" id="PTHR12526:SF640">
    <property type="entry name" value="COLANIC ACID BIOSYNTHESIS GLYCOSYLTRANSFERASE WCAL-RELATED"/>
    <property type="match status" value="1"/>
</dbReference>